<feature type="domain" description="CCHC-type" evidence="2">
    <location>
        <begin position="207"/>
        <end position="220"/>
    </location>
</feature>
<dbReference type="PROSITE" id="PS50158">
    <property type="entry name" value="ZF_CCHC"/>
    <property type="match status" value="1"/>
</dbReference>
<dbReference type="OrthoDB" id="852325at2759"/>
<dbReference type="InterPro" id="IPR025836">
    <property type="entry name" value="Zn_knuckle_CX2CX4HX4C"/>
</dbReference>
<comment type="caution">
    <text evidence="3">The sequence shown here is derived from an EMBL/GenBank/DDBJ whole genome shotgun (WGS) entry which is preliminary data.</text>
</comment>
<sequence>MGRQDLELSLKSNFSEENRPSDGSFGAAVASLVSRTVLIIRVVSNRIFKSDQIQNALKKCWGCKGDVFFTEKGFNNFLVCFELEVDQQMVFLGAPWSIFNYHIIVRKWLPHLTWEQIDLSKTTFWIQVFGLPVDFLSEENAIAIGKSFAGLVEIDSCLDNIVGKESFIRLKVCVDVNLPLATGFFFKDERNICHWVRFKYEGLEEFCYLCGVMGHIATRCVERDTISEPKSFMELGKSYGPHLWASGERLLLSVS</sequence>
<accession>A0A9Q0JS61</accession>
<gene>
    <name evidence="3" type="ORF">Tsubulata_003208</name>
</gene>
<dbReference type="EMBL" id="JAKUCV010000119">
    <property type="protein sequence ID" value="KAJ4851132.1"/>
    <property type="molecule type" value="Genomic_DNA"/>
</dbReference>
<reference evidence="3" key="1">
    <citation type="submission" date="2022-02" db="EMBL/GenBank/DDBJ databases">
        <authorList>
            <person name="Henning P.M."/>
            <person name="McCubbin A.G."/>
            <person name="Shore J.S."/>
        </authorList>
    </citation>
    <scope>NUCLEOTIDE SEQUENCE</scope>
    <source>
        <strain evidence="3">F60SS</strain>
        <tissue evidence="3">Leaves</tissue>
    </source>
</reference>
<keyword evidence="4" id="KW-1185">Reference proteome</keyword>
<dbReference type="InterPro" id="IPR001878">
    <property type="entry name" value="Znf_CCHC"/>
</dbReference>
<protein>
    <recommendedName>
        <fullName evidence="2">CCHC-type domain-containing protein</fullName>
    </recommendedName>
</protein>
<dbReference type="AlphaFoldDB" id="A0A9Q0JS61"/>
<dbReference type="GO" id="GO:0008270">
    <property type="term" value="F:zinc ion binding"/>
    <property type="evidence" value="ECO:0007669"/>
    <property type="project" value="UniProtKB-KW"/>
</dbReference>
<dbReference type="PANTHER" id="PTHR31286">
    <property type="entry name" value="GLYCINE-RICH CELL WALL STRUCTURAL PROTEIN 1.8-LIKE"/>
    <property type="match status" value="1"/>
</dbReference>
<evidence type="ECO:0000313" key="4">
    <source>
        <dbReference type="Proteomes" id="UP001141552"/>
    </source>
</evidence>
<name>A0A9Q0JS61_9ROSI</name>
<dbReference type="InterPro" id="IPR025558">
    <property type="entry name" value="DUF4283"/>
</dbReference>
<dbReference type="Proteomes" id="UP001141552">
    <property type="component" value="Unassembled WGS sequence"/>
</dbReference>
<organism evidence="3 4">
    <name type="scientific">Turnera subulata</name>
    <dbReference type="NCBI Taxonomy" id="218843"/>
    <lineage>
        <taxon>Eukaryota</taxon>
        <taxon>Viridiplantae</taxon>
        <taxon>Streptophyta</taxon>
        <taxon>Embryophyta</taxon>
        <taxon>Tracheophyta</taxon>
        <taxon>Spermatophyta</taxon>
        <taxon>Magnoliopsida</taxon>
        <taxon>eudicotyledons</taxon>
        <taxon>Gunneridae</taxon>
        <taxon>Pentapetalae</taxon>
        <taxon>rosids</taxon>
        <taxon>fabids</taxon>
        <taxon>Malpighiales</taxon>
        <taxon>Passifloraceae</taxon>
        <taxon>Turnera</taxon>
    </lineage>
</organism>
<dbReference type="PANTHER" id="PTHR31286:SF178">
    <property type="entry name" value="DUF4283 DOMAIN-CONTAINING PROTEIN"/>
    <property type="match status" value="1"/>
</dbReference>
<evidence type="ECO:0000256" key="1">
    <source>
        <dbReference type="PROSITE-ProRule" id="PRU00047"/>
    </source>
</evidence>
<dbReference type="Pfam" id="PF14392">
    <property type="entry name" value="zf-CCHC_4"/>
    <property type="match status" value="1"/>
</dbReference>
<keyword evidence="1" id="KW-0479">Metal-binding</keyword>
<keyword evidence="1" id="KW-0863">Zinc-finger</keyword>
<keyword evidence="1" id="KW-0862">Zinc</keyword>
<dbReference type="InterPro" id="IPR040256">
    <property type="entry name" value="At4g02000-like"/>
</dbReference>
<proteinExistence type="predicted"/>
<evidence type="ECO:0000313" key="3">
    <source>
        <dbReference type="EMBL" id="KAJ4851132.1"/>
    </source>
</evidence>
<dbReference type="GO" id="GO:0003676">
    <property type="term" value="F:nucleic acid binding"/>
    <property type="evidence" value="ECO:0007669"/>
    <property type="project" value="InterPro"/>
</dbReference>
<reference evidence="3" key="2">
    <citation type="journal article" date="2023" name="Plants (Basel)">
        <title>Annotation of the Turnera subulata (Passifloraceae) Draft Genome Reveals the S-Locus Evolved after the Divergence of Turneroideae from Passifloroideae in a Stepwise Manner.</title>
        <authorList>
            <person name="Henning P.M."/>
            <person name="Roalson E.H."/>
            <person name="Mir W."/>
            <person name="McCubbin A.G."/>
            <person name="Shore J.S."/>
        </authorList>
    </citation>
    <scope>NUCLEOTIDE SEQUENCE</scope>
    <source>
        <strain evidence="3">F60SS</strain>
    </source>
</reference>
<evidence type="ECO:0000259" key="2">
    <source>
        <dbReference type="PROSITE" id="PS50158"/>
    </source>
</evidence>
<dbReference type="Pfam" id="PF14111">
    <property type="entry name" value="DUF4283"/>
    <property type="match status" value="1"/>
</dbReference>